<evidence type="ECO:0000313" key="10">
    <source>
        <dbReference type="Proteomes" id="UP000007523"/>
    </source>
</evidence>
<dbReference type="CDD" id="cd06261">
    <property type="entry name" value="TM_PBP2"/>
    <property type="match status" value="1"/>
</dbReference>
<feature type="transmembrane region" description="Helical" evidence="7">
    <location>
        <begin position="120"/>
        <end position="141"/>
    </location>
</feature>
<evidence type="ECO:0000256" key="7">
    <source>
        <dbReference type="RuleBase" id="RU363032"/>
    </source>
</evidence>
<keyword evidence="4 7" id="KW-0812">Transmembrane</keyword>
<dbReference type="InterPro" id="IPR050809">
    <property type="entry name" value="UgpAE/MalFG_permease"/>
</dbReference>
<comment type="similarity">
    <text evidence="7">Belongs to the binding-protein-dependent transport system permease family.</text>
</comment>
<dbReference type="RefSeq" id="WP_014371747.1">
    <property type="nucleotide sequence ID" value="NC_016935.1"/>
</dbReference>
<feature type="transmembrane region" description="Helical" evidence="7">
    <location>
        <begin position="170"/>
        <end position="191"/>
    </location>
</feature>
<accession>H6NLY5</accession>
<gene>
    <name evidence="9" type="ORF">PM3016_5721</name>
</gene>
<dbReference type="GO" id="GO:0055085">
    <property type="term" value="P:transmembrane transport"/>
    <property type="evidence" value="ECO:0007669"/>
    <property type="project" value="InterPro"/>
</dbReference>
<evidence type="ECO:0000256" key="3">
    <source>
        <dbReference type="ARBA" id="ARBA00022475"/>
    </source>
</evidence>
<evidence type="ECO:0000256" key="1">
    <source>
        <dbReference type="ARBA" id="ARBA00004651"/>
    </source>
</evidence>
<keyword evidence="2 7" id="KW-0813">Transport</keyword>
<dbReference type="Proteomes" id="UP000007523">
    <property type="component" value="Chromosome"/>
</dbReference>
<evidence type="ECO:0000256" key="5">
    <source>
        <dbReference type="ARBA" id="ARBA00022989"/>
    </source>
</evidence>
<feature type="domain" description="ABC transmembrane type-1" evidence="8">
    <location>
        <begin position="82"/>
        <end position="298"/>
    </location>
</feature>
<dbReference type="PANTHER" id="PTHR43227:SF7">
    <property type="entry name" value="ARABINOOLIGOSACCHARIDES TRANSPORT SYSTEM PERMEASE PROTEIN ARAP"/>
    <property type="match status" value="1"/>
</dbReference>
<dbReference type="HOGENOM" id="CLU_016047_0_2_9"/>
<dbReference type="STRING" id="1116391.PM3016_5721"/>
<dbReference type="AlphaFoldDB" id="H6NLY5"/>
<dbReference type="InterPro" id="IPR035906">
    <property type="entry name" value="MetI-like_sf"/>
</dbReference>
<evidence type="ECO:0000313" key="9">
    <source>
        <dbReference type="EMBL" id="AFC32403.1"/>
    </source>
</evidence>
<keyword evidence="10" id="KW-1185">Reference proteome</keyword>
<dbReference type="Gene3D" id="1.10.3720.10">
    <property type="entry name" value="MetI-like"/>
    <property type="match status" value="1"/>
</dbReference>
<feature type="transmembrane region" description="Helical" evidence="7">
    <location>
        <begin position="25"/>
        <end position="44"/>
    </location>
</feature>
<dbReference type="Pfam" id="PF00528">
    <property type="entry name" value="BPD_transp_1"/>
    <property type="match status" value="1"/>
</dbReference>
<dbReference type="InterPro" id="IPR000515">
    <property type="entry name" value="MetI-like"/>
</dbReference>
<sequence length="309" mass="34355">MKNHTVAIQAVEKKRSGSLAYNQRLAPYVFVAPFLITFILFFAYPVASTVLMSFQEVLPGQTKFIGFDNYKKLLNPTFYKAIANSAKYTVLTLLVLIPLPLVLAVFLNSTFMRGKNFFRSTLFVPALTSVVVAGTVFKLVFSELDSALANTFIGFFGIESQKWLGQSSTALLVLVLLATWRWLGVNIIYFLSGLQSIPTELYESADIDGANTWDKFVKITLPLLKPVTIYVLTISIYAGFAMFTESYMLYNGNRSPKDMGLTIVGYIYQQGLEKNNLGLGSAIGLTLLGITMFINLVQLKITGQFRKGD</sequence>
<feature type="transmembrane region" description="Helical" evidence="7">
    <location>
        <begin position="227"/>
        <end position="250"/>
    </location>
</feature>
<dbReference type="PANTHER" id="PTHR43227">
    <property type="entry name" value="BLL4140 PROTEIN"/>
    <property type="match status" value="1"/>
</dbReference>
<keyword evidence="5 7" id="KW-1133">Transmembrane helix</keyword>
<reference evidence="9 10" key="1">
    <citation type="journal article" date="2012" name="J. Bacteriol.">
        <title>Complete Genome Sequence of Paenibacillus mucilaginosus 3016, a Bacterium Functional as Microbial Fertilizer.</title>
        <authorList>
            <person name="Ma M."/>
            <person name="Wang Z."/>
            <person name="Li L."/>
            <person name="Jiang X."/>
            <person name="Guan D."/>
            <person name="Cao F."/>
            <person name="Chen H."/>
            <person name="Wang X."/>
            <person name="Shen D."/>
            <person name="Du B."/>
            <person name="Li J."/>
        </authorList>
    </citation>
    <scope>NUCLEOTIDE SEQUENCE [LARGE SCALE GENOMIC DNA]</scope>
    <source>
        <strain evidence="9 10">3016</strain>
    </source>
</reference>
<feature type="transmembrane region" description="Helical" evidence="7">
    <location>
        <begin position="277"/>
        <end position="297"/>
    </location>
</feature>
<protein>
    <submittedName>
        <fullName evidence="9">Binding-protein-dependent transport systems inner membrane component</fullName>
    </submittedName>
</protein>
<proteinExistence type="inferred from homology"/>
<organism evidence="9 10">
    <name type="scientific">Paenibacillus mucilaginosus 3016</name>
    <dbReference type="NCBI Taxonomy" id="1116391"/>
    <lineage>
        <taxon>Bacteria</taxon>
        <taxon>Bacillati</taxon>
        <taxon>Bacillota</taxon>
        <taxon>Bacilli</taxon>
        <taxon>Bacillales</taxon>
        <taxon>Paenibacillaceae</taxon>
        <taxon>Paenibacillus</taxon>
    </lineage>
</organism>
<dbReference type="EMBL" id="CP003235">
    <property type="protein sequence ID" value="AFC32403.1"/>
    <property type="molecule type" value="Genomic_DNA"/>
</dbReference>
<dbReference type="SUPFAM" id="SSF161098">
    <property type="entry name" value="MetI-like"/>
    <property type="match status" value="1"/>
</dbReference>
<keyword evidence="3" id="KW-1003">Cell membrane</keyword>
<evidence type="ECO:0000256" key="4">
    <source>
        <dbReference type="ARBA" id="ARBA00022692"/>
    </source>
</evidence>
<comment type="subcellular location">
    <subcellularLocation>
        <location evidence="1 7">Cell membrane</location>
        <topology evidence="1 7">Multi-pass membrane protein</topology>
    </subcellularLocation>
</comment>
<dbReference type="GO" id="GO:0005886">
    <property type="term" value="C:plasma membrane"/>
    <property type="evidence" value="ECO:0007669"/>
    <property type="project" value="UniProtKB-SubCell"/>
</dbReference>
<evidence type="ECO:0000256" key="6">
    <source>
        <dbReference type="ARBA" id="ARBA00023136"/>
    </source>
</evidence>
<evidence type="ECO:0000259" key="8">
    <source>
        <dbReference type="PROSITE" id="PS50928"/>
    </source>
</evidence>
<name>H6NLY5_9BACL</name>
<keyword evidence="6 7" id="KW-0472">Membrane</keyword>
<dbReference type="KEGG" id="pmq:PM3016_5721"/>
<dbReference type="PROSITE" id="PS50928">
    <property type="entry name" value="ABC_TM1"/>
    <property type="match status" value="1"/>
</dbReference>
<feature type="transmembrane region" description="Helical" evidence="7">
    <location>
        <begin position="88"/>
        <end position="108"/>
    </location>
</feature>
<evidence type="ECO:0000256" key="2">
    <source>
        <dbReference type="ARBA" id="ARBA00022448"/>
    </source>
</evidence>